<evidence type="ECO:0000256" key="5">
    <source>
        <dbReference type="ARBA" id="ARBA00022801"/>
    </source>
</evidence>
<organism evidence="8 9">
    <name type="scientific">Paraflavisolibacter caeni</name>
    <dbReference type="NCBI Taxonomy" id="2982496"/>
    <lineage>
        <taxon>Bacteria</taxon>
        <taxon>Pseudomonadati</taxon>
        <taxon>Bacteroidota</taxon>
        <taxon>Chitinophagia</taxon>
        <taxon>Chitinophagales</taxon>
        <taxon>Chitinophagaceae</taxon>
        <taxon>Paraflavisolibacter</taxon>
    </lineage>
</organism>
<dbReference type="InterPro" id="IPR002036">
    <property type="entry name" value="YbeY"/>
</dbReference>
<evidence type="ECO:0000256" key="7">
    <source>
        <dbReference type="HAMAP-Rule" id="MF_00009"/>
    </source>
</evidence>
<dbReference type="Proteomes" id="UP001155483">
    <property type="component" value="Unassembled WGS sequence"/>
</dbReference>
<dbReference type="HAMAP" id="MF_00009">
    <property type="entry name" value="Endoribonucl_YbeY"/>
    <property type="match status" value="1"/>
</dbReference>
<evidence type="ECO:0000256" key="4">
    <source>
        <dbReference type="ARBA" id="ARBA00022759"/>
    </source>
</evidence>
<comment type="caution">
    <text evidence="8">The sequence shown here is derived from an EMBL/GenBank/DDBJ whole genome shotgun (WGS) entry which is preliminary data.</text>
</comment>
<evidence type="ECO:0000256" key="3">
    <source>
        <dbReference type="ARBA" id="ARBA00022723"/>
    </source>
</evidence>
<dbReference type="GO" id="GO:0006364">
    <property type="term" value="P:rRNA processing"/>
    <property type="evidence" value="ECO:0007669"/>
    <property type="project" value="UniProtKB-UniRule"/>
</dbReference>
<feature type="binding site" evidence="7">
    <location>
        <position position="121"/>
    </location>
    <ligand>
        <name>Zn(2+)</name>
        <dbReference type="ChEBI" id="CHEBI:29105"/>
        <note>catalytic</note>
    </ligand>
</feature>
<keyword evidence="2 7" id="KW-0540">Nuclease</keyword>
<keyword evidence="3 7" id="KW-0479">Metal-binding</keyword>
<keyword evidence="7" id="KW-0690">Ribosome biogenesis</keyword>
<dbReference type="GO" id="GO:0008270">
    <property type="term" value="F:zinc ion binding"/>
    <property type="evidence" value="ECO:0007669"/>
    <property type="project" value="UniProtKB-UniRule"/>
</dbReference>
<keyword evidence="7" id="KW-0698">rRNA processing</keyword>
<dbReference type="GO" id="GO:0004521">
    <property type="term" value="F:RNA endonuclease activity"/>
    <property type="evidence" value="ECO:0007669"/>
    <property type="project" value="UniProtKB-UniRule"/>
</dbReference>
<dbReference type="PANTHER" id="PTHR46986">
    <property type="entry name" value="ENDORIBONUCLEASE YBEY, CHLOROPLASTIC"/>
    <property type="match status" value="1"/>
</dbReference>
<dbReference type="NCBIfam" id="TIGR00043">
    <property type="entry name" value="rRNA maturation RNase YbeY"/>
    <property type="match status" value="1"/>
</dbReference>
<sequence>MQNKKVSFHYLDVKFFFKNRETVKQFILELFKREGKKVDTVNYIFCTDEYLIDLNMEYLNHDTYTDIITFFYSENDQPVLSDIYISIERVKENAVQFQTSIKNELLRVLFHGALHLCGYKDKKAEEEKLMREKEEYYLKLFNAKH</sequence>
<evidence type="ECO:0000256" key="2">
    <source>
        <dbReference type="ARBA" id="ARBA00022722"/>
    </source>
</evidence>
<dbReference type="EMBL" id="JAOTIF010000016">
    <property type="protein sequence ID" value="MCU7550955.1"/>
    <property type="molecule type" value="Genomic_DNA"/>
</dbReference>
<protein>
    <recommendedName>
        <fullName evidence="7">Endoribonuclease YbeY</fullName>
        <ecNumber evidence="7">3.1.-.-</ecNumber>
    </recommendedName>
</protein>
<proteinExistence type="inferred from homology"/>
<dbReference type="EC" id="3.1.-.-" evidence="7"/>
<keyword evidence="7" id="KW-0963">Cytoplasm</keyword>
<keyword evidence="5 7" id="KW-0378">Hydrolase</keyword>
<dbReference type="SUPFAM" id="SSF55486">
    <property type="entry name" value="Metalloproteases ('zincins'), catalytic domain"/>
    <property type="match status" value="1"/>
</dbReference>
<keyword evidence="9" id="KW-1185">Reference proteome</keyword>
<feature type="binding site" evidence="7">
    <location>
        <position position="111"/>
    </location>
    <ligand>
        <name>Zn(2+)</name>
        <dbReference type="ChEBI" id="CHEBI:29105"/>
        <note>catalytic</note>
    </ligand>
</feature>
<dbReference type="AlphaFoldDB" id="A0A9X3B8N2"/>
<accession>A0A9X3B8N2</accession>
<gene>
    <name evidence="7 8" type="primary">ybeY</name>
    <name evidence="8" type="ORF">OCK74_17675</name>
</gene>
<dbReference type="GO" id="GO:0004222">
    <property type="term" value="F:metalloendopeptidase activity"/>
    <property type="evidence" value="ECO:0007669"/>
    <property type="project" value="InterPro"/>
</dbReference>
<dbReference type="Gene3D" id="3.40.390.30">
    <property type="entry name" value="Metalloproteases ('zincins'), catalytic domain"/>
    <property type="match status" value="1"/>
</dbReference>
<dbReference type="InterPro" id="IPR023091">
    <property type="entry name" value="MetalPrtase_cat_dom_sf_prd"/>
</dbReference>
<evidence type="ECO:0000256" key="6">
    <source>
        <dbReference type="ARBA" id="ARBA00022833"/>
    </source>
</evidence>
<evidence type="ECO:0000256" key="1">
    <source>
        <dbReference type="ARBA" id="ARBA00010875"/>
    </source>
</evidence>
<keyword evidence="6 7" id="KW-0862">Zinc</keyword>
<name>A0A9X3B8N2_9BACT</name>
<dbReference type="RefSeq" id="WP_279298394.1">
    <property type="nucleotide sequence ID" value="NZ_JAOTIF010000016.1"/>
</dbReference>
<evidence type="ECO:0000313" key="8">
    <source>
        <dbReference type="EMBL" id="MCU7550955.1"/>
    </source>
</evidence>
<comment type="similarity">
    <text evidence="1 7">Belongs to the endoribonuclease YbeY family.</text>
</comment>
<comment type="cofactor">
    <cofactor evidence="7">
        <name>Zn(2+)</name>
        <dbReference type="ChEBI" id="CHEBI:29105"/>
    </cofactor>
    <text evidence="7">Binds 1 zinc ion.</text>
</comment>
<keyword evidence="4 7" id="KW-0255">Endonuclease</keyword>
<evidence type="ECO:0000313" key="9">
    <source>
        <dbReference type="Proteomes" id="UP001155483"/>
    </source>
</evidence>
<dbReference type="PANTHER" id="PTHR46986:SF1">
    <property type="entry name" value="ENDORIBONUCLEASE YBEY, CHLOROPLASTIC"/>
    <property type="match status" value="1"/>
</dbReference>
<reference evidence="8" key="2">
    <citation type="submission" date="2023-04" db="EMBL/GenBank/DDBJ databases">
        <title>Paracnuella aquatica gen. nov., sp. nov., a member of the family Chitinophagaceae isolated from a hot spring.</title>
        <authorList>
            <person name="Wang C."/>
        </authorList>
    </citation>
    <scope>NUCLEOTIDE SEQUENCE</scope>
    <source>
        <strain evidence="8">LB-8</strain>
    </source>
</reference>
<dbReference type="Pfam" id="PF02130">
    <property type="entry name" value="YbeY"/>
    <property type="match status" value="1"/>
</dbReference>
<reference evidence="8" key="1">
    <citation type="submission" date="2022-09" db="EMBL/GenBank/DDBJ databases">
        <authorList>
            <person name="Yuan C."/>
            <person name="Ke Z."/>
        </authorList>
    </citation>
    <scope>NUCLEOTIDE SEQUENCE</scope>
    <source>
        <strain evidence="8">LB-8</strain>
    </source>
</reference>
<comment type="subcellular location">
    <subcellularLocation>
        <location evidence="7">Cytoplasm</location>
    </subcellularLocation>
</comment>
<feature type="binding site" evidence="7">
    <location>
        <position position="115"/>
    </location>
    <ligand>
        <name>Zn(2+)</name>
        <dbReference type="ChEBI" id="CHEBI:29105"/>
        <note>catalytic</note>
    </ligand>
</feature>
<dbReference type="GO" id="GO:0005737">
    <property type="term" value="C:cytoplasm"/>
    <property type="evidence" value="ECO:0007669"/>
    <property type="project" value="UniProtKB-SubCell"/>
</dbReference>
<comment type="function">
    <text evidence="7">Single strand-specific metallo-endoribonuclease involved in late-stage 70S ribosome quality control and in maturation of the 3' terminus of the 16S rRNA.</text>
</comment>